<evidence type="ECO:0000313" key="3">
    <source>
        <dbReference type="Proteomes" id="UP001219525"/>
    </source>
</evidence>
<proteinExistence type="predicted"/>
<sequence>MREYGPQLAFEIRALSITRAPVAPPARPFHCAGHRLGAPVSAAAPAPISYATFEYRLKVKLWGNVQKEKNTKNGRDKETAGPTWEAILLRLALGLSSVTEAKNHWQASSHAWLQLFDKVQYDSRLLGGPVRMITRLYMKSEFVPKPWLQRLSSPPSLHSHVLGDAGTHAKIQSPRIVTAVELGRRTPLTPCPWPRIPWARDRRTQLSGNNKRCGGSLWVHDVERRTGPPDPTAPCPMMRAGVRGRDPSPSCAGAGPRIASRISFQSTESHKDKYTGTNARARACAARRRERLLANANRTRQNSLSGTQARAPDARRLDAIRTRMIAIDIVVRRFASAGTNAGGGGHKYPDGDTVPRTHVNPNPRMPMRRPPAAVVGTCANHERGRRQPPGAGSEAIISRPEKPVRAWQLSTVSGVYGIPRCSGAKTKKKSPVGSPLSQARATYGDSFAHGTWSPPESEDDAGSAQVHGTGPDGKTIHCRARLRVGAAAAVLSFAELICASTRTTQQGAGTRCCIVASLRWHAPGASGHLAANRYRARARAEPRLAGPTLLLALSLLLLPSQASSSVDTTERRSLASPWHARCARLHSDLSIGASTACPASELWADPAPDPAGHVIPPSAPLAAPLNRVADLQSDLGATYKIKYGAWKENKHLSKQHATSSQICCLSWNYGNRSITWGLVQPNTLKFVMSKNRGALAGVEPAVFRLACCVFEVLVAFAVSEPEVQSE</sequence>
<feature type="region of interest" description="Disordered" evidence="1">
    <location>
        <begin position="338"/>
        <end position="370"/>
    </location>
</feature>
<evidence type="ECO:0000313" key="2">
    <source>
        <dbReference type="EMBL" id="KAJ7205048.1"/>
    </source>
</evidence>
<keyword evidence="3" id="KW-1185">Reference proteome</keyword>
<dbReference type="Proteomes" id="UP001219525">
    <property type="component" value="Unassembled WGS sequence"/>
</dbReference>
<organism evidence="2 3">
    <name type="scientific">Mycena pura</name>
    <dbReference type="NCBI Taxonomy" id="153505"/>
    <lineage>
        <taxon>Eukaryota</taxon>
        <taxon>Fungi</taxon>
        <taxon>Dikarya</taxon>
        <taxon>Basidiomycota</taxon>
        <taxon>Agaricomycotina</taxon>
        <taxon>Agaricomycetes</taxon>
        <taxon>Agaricomycetidae</taxon>
        <taxon>Agaricales</taxon>
        <taxon>Marasmiineae</taxon>
        <taxon>Mycenaceae</taxon>
        <taxon>Mycena</taxon>
    </lineage>
</organism>
<name>A0AAD6YA68_9AGAR</name>
<reference evidence="2" key="1">
    <citation type="submission" date="2023-03" db="EMBL/GenBank/DDBJ databases">
        <title>Massive genome expansion in bonnet fungi (Mycena s.s.) driven by repeated elements and novel gene families across ecological guilds.</title>
        <authorList>
            <consortium name="Lawrence Berkeley National Laboratory"/>
            <person name="Harder C.B."/>
            <person name="Miyauchi S."/>
            <person name="Viragh M."/>
            <person name="Kuo A."/>
            <person name="Thoen E."/>
            <person name="Andreopoulos B."/>
            <person name="Lu D."/>
            <person name="Skrede I."/>
            <person name="Drula E."/>
            <person name="Henrissat B."/>
            <person name="Morin E."/>
            <person name="Kohler A."/>
            <person name="Barry K."/>
            <person name="LaButti K."/>
            <person name="Morin E."/>
            <person name="Salamov A."/>
            <person name="Lipzen A."/>
            <person name="Mereny Z."/>
            <person name="Hegedus B."/>
            <person name="Baldrian P."/>
            <person name="Stursova M."/>
            <person name="Weitz H."/>
            <person name="Taylor A."/>
            <person name="Grigoriev I.V."/>
            <person name="Nagy L.G."/>
            <person name="Martin F."/>
            <person name="Kauserud H."/>
        </authorList>
    </citation>
    <scope>NUCLEOTIDE SEQUENCE</scope>
    <source>
        <strain evidence="2">9144</strain>
    </source>
</reference>
<dbReference type="EMBL" id="JARJCW010000045">
    <property type="protein sequence ID" value="KAJ7205048.1"/>
    <property type="molecule type" value="Genomic_DNA"/>
</dbReference>
<comment type="caution">
    <text evidence="2">The sequence shown here is derived from an EMBL/GenBank/DDBJ whole genome shotgun (WGS) entry which is preliminary data.</text>
</comment>
<evidence type="ECO:0000256" key="1">
    <source>
        <dbReference type="SAM" id="MobiDB-lite"/>
    </source>
</evidence>
<feature type="region of interest" description="Disordered" evidence="1">
    <location>
        <begin position="445"/>
        <end position="472"/>
    </location>
</feature>
<accession>A0AAD6YA68</accession>
<dbReference type="AlphaFoldDB" id="A0AAD6YA68"/>
<protein>
    <submittedName>
        <fullName evidence="2">Uncharacterized protein</fullName>
    </submittedName>
</protein>
<gene>
    <name evidence="2" type="ORF">GGX14DRAFT_397982</name>
</gene>